<dbReference type="Proteomes" id="UP001159405">
    <property type="component" value="Unassembled WGS sequence"/>
</dbReference>
<dbReference type="Pfam" id="PF15394">
    <property type="entry name" value="DUF4616"/>
    <property type="match status" value="1"/>
</dbReference>
<dbReference type="EMBL" id="CALNXK010000062">
    <property type="protein sequence ID" value="CAH3139088.1"/>
    <property type="molecule type" value="Genomic_DNA"/>
</dbReference>
<evidence type="ECO:0000313" key="3">
    <source>
        <dbReference type="Proteomes" id="UP001159405"/>
    </source>
</evidence>
<keyword evidence="3" id="KW-1185">Reference proteome</keyword>
<feature type="non-terminal residue" evidence="2">
    <location>
        <position position="1"/>
    </location>
</feature>
<proteinExistence type="predicted"/>
<comment type="caution">
    <text evidence="2">The sequence shown here is derived from an EMBL/GenBank/DDBJ whole genome shotgun (WGS) entry which is preliminary data.</text>
</comment>
<reference evidence="2 3" key="1">
    <citation type="submission" date="2022-05" db="EMBL/GenBank/DDBJ databases">
        <authorList>
            <consortium name="Genoscope - CEA"/>
            <person name="William W."/>
        </authorList>
    </citation>
    <scope>NUCLEOTIDE SEQUENCE [LARGE SCALE GENOMIC DNA]</scope>
</reference>
<accession>A0ABN8P9P2</accession>
<gene>
    <name evidence="2" type="ORF">PLOB_00040510</name>
</gene>
<evidence type="ECO:0000313" key="2">
    <source>
        <dbReference type="EMBL" id="CAH3139088.1"/>
    </source>
</evidence>
<sequence length="164" mass="18935">IDRAHNSKIRSFLCQELQKESNNHSKSTIKRAVTRYYETKRQQFLDSLPHRKDAAEKRVLERKLTSRRRRISISCFCLMMVATDAEKEVLHTLDANFMSDEEDGEDEQSGLWIVRSPPWRSRRLTSLINSLQQRVEAKSTSSHPSNPRVQGEPSARQPPSSSPT</sequence>
<evidence type="ECO:0000256" key="1">
    <source>
        <dbReference type="SAM" id="MobiDB-lite"/>
    </source>
</evidence>
<dbReference type="PANTHER" id="PTHR14375">
    <property type="entry name" value="SIMILAR TO RIKEN CDNA 4931414P19"/>
    <property type="match status" value="1"/>
</dbReference>
<dbReference type="InterPro" id="IPR028101">
    <property type="entry name" value="DUF4616"/>
</dbReference>
<feature type="compositionally biased region" description="Polar residues" evidence="1">
    <location>
        <begin position="132"/>
        <end position="148"/>
    </location>
</feature>
<name>A0ABN8P9P2_9CNID</name>
<dbReference type="PANTHER" id="PTHR14375:SF2">
    <property type="entry name" value="SIMILAR TO RIKEN CDNA 4931414P19"/>
    <property type="match status" value="1"/>
</dbReference>
<feature type="region of interest" description="Disordered" evidence="1">
    <location>
        <begin position="132"/>
        <end position="164"/>
    </location>
</feature>
<protein>
    <submittedName>
        <fullName evidence="2">Uncharacterized protein</fullName>
    </submittedName>
</protein>
<organism evidence="2 3">
    <name type="scientific">Porites lobata</name>
    <dbReference type="NCBI Taxonomy" id="104759"/>
    <lineage>
        <taxon>Eukaryota</taxon>
        <taxon>Metazoa</taxon>
        <taxon>Cnidaria</taxon>
        <taxon>Anthozoa</taxon>
        <taxon>Hexacorallia</taxon>
        <taxon>Scleractinia</taxon>
        <taxon>Fungiina</taxon>
        <taxon>Poritidae</taxon>
        <taxon>Porites</taxon>
    </lineage>
</organism>